<evidence type="ECO:0000313" key="1">
    <source>
        <dbReference type="EMBL" id="TGM99606.1"/>
    </source>
</evidence>
<dbReference type="Proteomes" id="UP000297241">
    <property type="component" value="Unassembled WGS sequence"/>
</dbReference>
<gene>
    <name evidence="1" type="ORF">EHR06_10795</name>
</gene>
<accession>A0A4Z1AP68</accession>
<dbReference type="InterPro" id="IPR058702">
    <property type="entry name" value="MafI2-like"/>
</dbReference>
<sequence>MHDSDLRINLLLSLQRALLGMVYHSIRAIIVEYEGLQFLRVTAYLDREPEDSDYENLSEVTSNVLADLNFQKVEEVCLYFADSLSNIKNKGIWIYERKED</sequence>
<dbReference type="AlphaFoldDB" id="A0A4Z1AP68"/>
<name>A0A4Z1AP68_9LEPT</name>
<comment type="caution">
    <text evidence="1">The sequence shown here is derived from an EMBL/GenBank/DDBJ whole genome shotgun (WGS) entry which is preliminary data.</text>
</comment>
<evidence type="ECO:0000313" key="2">
    <source>
        <dbReference type="Proteomes" id="UP000297241"/>
    </source>
</evidence>
<reference evidence="1" key="1">
    <citation type="journal article" date="2019" name="PLoS Negl. Trop. Dis.">
        <title>Revisiting the worldwide diversity of Leptospira species in the environment.</title>
        <authorList>
            <person name="Vincent A.T."/>
            <person name="Schiettekatte O."/>
            <person name="Bourhy P."/>
            <person name="Veyrier F.J."/>
            <person name="Picardeau M."/>
        </authorList>
    </citation>
    <scope>NUCLEOTIDE SEQUENCE [LARGE SCALE GENOMIC DNA]</scope>
    <source>
        <strain evidence="1">201601113</strain>
    </source>
</reference>
<keyword evidence="2" id="KW-1185">Reference proteome</keyword>
<protein>
    <submittedName>
        <fullName evidence="1">Uncharacterized protein</fullName>
    </submittedName>
</protein>
<dbReference type="OrthoDB" id="1262618at2"/>
<organism evidence="1 2">
    <name type="scientific">Leptospira dzoumogneensis</name>
    <dbReference type="NCBI Taxonomy" id="2484904"/>
    <lineage>
        <taxon>Bacteria</taxon>
        <taxon>Pseudomonadati</taxon>
        <taxon>Spirochaetota</taxon>
        <taxon>Spirochaetia</taxon>
        <taxon>Leptospirales</taxon>
        <taxon>Leptospiraceae</taxon>
        <taxon>Leptospira</taxon>
    </lineage>
</organism>
<proteinExistence type="predicted"/>
<dbReference type="Pfam" id="PF26541">
    <property type="entry name" value="MafI2"/>
    <property type="match status" value="1"/>
</dbReference>
<dbReference type="RefSeq" id="WP_135757001.1">
    <property type="nucleotide sequence ID" value="NZ_RQHS01000016.1"/>
</dbReference>
<dbReference type="EMBL" id="RQHS01000016">
    <property type="protein sequence ID" value="TGM99606.1"/>
    <property type="molecule type" value="Genomic_DNA"/>
</dbReference>